<accession>A0A940DL98</accession>
<keyword evidence="3 7" id="KW-0540">Nuclease</keyword>
<dbReference type="EC" id="3.1.26.5" evidence="7 8"/>
<evidence type="ECO:0000256" key="7">
    <source>
        <dbReference type="HAMAP-Rule" id="MF_00227"/>
    </source>
</evidence>
<dbReference type="SUPFAM" id="SSF54211">
    <property type="entry name" value="Ribosomal protein S5 domain 2-like"/>
    <property type="match status" value="1"/>
</dbReference>
<gene>
    <name evidence="7 9" type="primary">rnpA</name>
    <name evidence="9" type="ORF">IAC07_00920</name>
</gene>
<dbReference type="EMBL" id="JADIMJ010000018">
    <property type="protein sequence ID" value="MBO8453268.1"/>
    <property type="molecule type" value="Genomic_DNA"/>
</dbReference>
<protein>
    <recommendedName>
        <fullName evidence="7 8">Ribonuclease P protein component</fullName>
        <shortName evidence="7">RNase P protein</shortName>
        <shortName evidence="7">RNaseP protein</shortName>
        <ecNumber evidence="7 8">3.1.26.5</ecNumber>
    </recommendedName>
    <alternativeName>
        <fullName evidence="7">Protein C5</fullName>
    </alternativeName>
</protein>
<reference evidence="9" key="2">
    <citation type="journal article" date="2021" name="PeerJ">
        <title>Extensive microbial diversity within the chicken gut microbiome revealed by metagenomics and culture.</title>
        <authorList>
            <person name="Gilroy R."/>
            <person name="Ravi A."/>
            <person name="Getino M."/>
            <person name="Pursley I."/>
            <person name="Horton D.L."/>
            <person name="Alikhan N.F."/>
            <person name="Baker D."/>
            <person name="Gharbi K."/>
            <person name="Hall N."/>
            <person name="Watson M."/>
            <person name="Adriaenssens E.M."/>
            <person name="Foster-Nyarko E."/>
            <person name="Jarju S."/>
            <person name="Secka A."/>
            <person name="Antonio M."/>
            <person name="Oren A."/>
            <person name="Chaudhuri R.R."/>
            <person name="La Ragione R."/>
            <person name="Hildebrand F."/>
            <person name="Pallen M.J."/>
        </authorList>
    </citation>
    <scope>NUCLEOTIDE SEQUENCE</scope>
    <source>
        <strain evidence="9">F1-3629</strain>
    </source>
</reference>
<comment type="subunit">
    <text evidence="7">Consists of a catalytic RNA component (M1 or rnpB) and a protein subunit.</text>
</comment>
<comment type="function">
    <text evidence="1 7">RNaseP catalyzes the removal of the 5'-leader sequence from pre-tRNA to produce the mature 5'-terminus. It can also cleave other RNA substrates such as 4.5S RNA. The protein component plays an auxiliary but essential role in vivo by binding to the 5'-leader sequence and broadening the substrate specificity of the ribozyme.</text>
</comment>
<evidence type="ECO:0000313" key="10">
    <source>
        <dbReference type="Proteomes" id="UP000771749"/>
    </source>
</evidence>
<evidence type="ECO:0000256" key="1">
    <source>
        <dbReference type="ARBA" id="ARBA00002663"/>
    </source>
</evidence>
<dbReference type="Pfam" id="PF00825">
    <property type="entry name" value="Ribonuclease_P"/>
    <property type="match status" value="1"/>
</dbReference>
<evidence type="ECO:0000256" key="3">
    <source>
        <dbReference type="ARBA" id="ARBA00022722"/>
    </source>
</evidence>
<dbReference type="InterPro" id="IPR020568">
    <property type="entry name" value="Ribosomal_Su5_D2-typ_SF"/>
</dbReference>
<evidence type="ECO:0000256" key="2">
    <source>
        <dbReference type="ARBA" id="ARBA00022694"/>
    </source>
</evidence>
<dbReference type="AlphaFoldDB" id="A0A940DL98"/>
<dbReference type="InterPro" id="IPR014721">
    <property type="entry name" value="Ribsml_uS5_D2-typ_fold_subgr"/>
</dbReference>
<dbReference type="PANTHER" id="PTHR33992">
    <property type="entry name" value="RIBONUCLEASE P PROTEIN COMPONENT"/>
    <property type="match status" value="1"/>
</dbReference>
<dbReference type="GO" id="GO:0042781">
    <property type="term" value="F:3'-tRNA processing endoribonuclease activity"/>
    <property type="evidence" value="ECO:0007669"/>
    <property type="project" value="TreeGrafter"/>
</dbReference>
<dbReference type="PROSITE" id="PS00648">
    <property type="entry name" value="RIBONUCLEASE_P"/>
    <property type="match status" value="1"/>
</dbReference>
<comment type="similarity">
    <text evidence="7">Belongs to the RnpA family.</text>
</comment>
<dbReference type="InterPro" id="IPR000100">
    <property type="entry name" value="RNase_P"/>
</dbReference>
<comment type="catalytic activity">
    <reaction evidence="7">
        <text>Endonucleolytic cleavage of RNA, removing 5'-extranucleotides from tRNA precursor.</text>
        <dbReference type="EC" id="3.1.26.5"/>
    </reaction>
</comment>
<dbReference type="InterPro" id="IPR020539">
    <property type="entry name" value="RNase_P_CS"/>
</dbReference>
<dbReference type="Gene3D" id="3.30.230.10">
    <property type="match status" value="1"/>
</dbReference>
<organism evidence="9 10">
    <name type="scientific">Candidatus Cryptobacteroides gallistercoris</name>
    <dbReference type="NCBI Taxonomy" id="2840765"/>
    <lineage>
        <taxon>Bacteria</taxon>
        <taxon>Pseudomonadati</taxon>
        <taxon>Bacteroidota</taxon>
        <taxon>Bacteroidia</taxon>
        <taxon>Bacteroidales</taxon>
        <taxon>Candidatus Cryptobacteroides</taxon>
    </lineage>
</organism>
<name>A0A940DL98_9BACT</name>
<evidence type="ECO:0000313" key="9">
    <source>
        <dbReference type="EMBL" id="MBO8453268.1"/>
    </source>
</evidence>
<keyword evidence="4 7" id="KW-0255">Endonuclease</keyword>
<dbReference type="GO" id="GO:0001682">
    <property type="term" value="P:tRNA 5'-leader removal"/>
    <property type="evidence" value="ECO:0007669"/>
    <property type="project" value="UniProtKB-UniRule"/>
</dbReference>
<evidence type="ECO:0000256" key="8">
    <source>
        <dbReference type="NCBIfam" id="TIGR00188"/>
    </source>
</evidence>
<evidence type="ECO:0000256" key="5">
    <source>
        <dbReference type="ARBA" id="ARBA00022801"/>
    </source>
</evidence>
<evidence type="ECO:0000256" key="6">
    <source>
        <dbReference type="ARBA" id="ARBA00022884"/>
    </source>
</evidence>
<dbReference type="GO" id="GO:0000049">
    <property type="term" value="F:tRNA binding"/>
    <property type="evidence" value="ECO:0007669"/>
    <property type="project" value="UniProtKB-UniRule"/>
</dbReference>
<dbReference type="HAMAP" id="MF_00227">
    <property type="entry name" value="RNase_P"/>
    <property type="match status" value="1"/>
</dbReference>
<keyword evidence="2 7" id="KW-0819">tRNA processing</keyword>
<keyword evidence="6 7" id="KW-0694">RNA-binding</keyword>
<evidence type="ECO:0000256" key="4">
    <source>
        <dbReference type="ARBA" id="ARBA00022759"/>
    </source>
</evidence>
<dbReference type="GO" id="GO:0004526">
    <property type="term" value="F:ribonuclease P activity"/>
    <property type="evidence" value="ECO:0007669"/>
    <property type="project" value="UniProtKB-UniRule"/>
</dbReference>
<dbReference type="GO" id="GO:0030677">
    <property type="term" value="C:ribonuclease P complex"/>
    <property type="evidence" value="ECO:0007669"/>
    <property type="project" value="TreeGrafter"/>
</dbReference>
<reference evidence="9" key="1">
    <citation type="submission" date="2020-10" db="EMBL/GenBank/DDBJ databases">
        <authorList>
            <person name="Gilroy R."/>
        </authorList>
    </citation>
    <scope>NUCLEOTIDE SEQUENCE</scope>
    <source>
        <strain evidence="9">F1-3629</strain>
    </source>
</reference>
<dbReference type="PANTHER" id="PTHR33992:SF1">
    <property type="entry name" value="RIBONUCLEASE P PROTEIN COMPONENT"/>
    <property type="match status" value="1"/>
</dbReference>
<sequence>MDSRSHRTFAKRERLCGKAAISRLLTEGRSGYAGCLRYCFLSGNGEDCDRIMVSVPKKLFRRAVKRNLLKRRMRESFRLQKEKLGLSEHADMMLVYNVRDIRPFGEIFSSVGKVLENVSNARK</sequence>
<comment type="caution">
    <text evidence="9">The sequence shown here is derived from an EMBL/GenBank/DDBJ whole genome shotgun (WGS) entry which is preliminary data.</text>
</comment>
<dbReference type="NCBIfam" id="TIGR00188">
    <property type="entry name" value="rnpA"/>
    <property type="match status" value="1"/>
</dbReference>
<proteinExistence type="inferred from homology"/>
<dbReference type="Proteomes" id="UP000771749">
    <property type="component" value="Unassembled WGS sequence"/>
</dbReference>
<keyword evidence="5 7" id="KW-0378">Hydrolase</keyword>